<proteinExistence type="inferred from homology"/>
<evidence type="ECO:0000256" key="4">
    <source>
        <dbReference type="ARBA" id="ARBA00022525"/>
    </source>
</evidence>
<keyword evidence="9" id="KW-0325">Glycoprotein</keyword>
<evidence type="ECO:0000259" key="13">
    <source>
        <dbReference type="PROSITE" id="PS51362"/>
    </source>
</evidence>
<evidence type="ECO:0000256" key="9">
    <source>
        <dbReference type="ARBA" id="ARBA00023180"/>
    </source>
</evidence>
<feature type="domain" description="TGF-beta family profile" evidence="13">
    <location>
        <begin position="40"/>
        <end position="157"/>
    </location>
</feature>
<dbReference type="OMA" id="CRKEDMW"/>
<keyword evidence="6" id="KW-0732">Signal</keyword>
<dbReference type="Gene3D" id="2.10.90.10">
    <property type="entry name" value="Cystine-knot cytokines"/>
    <property type="match status" value="1"/>
</dbReference>
<evidence type="ECO:0000256" key="1">
    <source>
        <dbReference type="ARBA" id="ARBA00004613"/>
    </source>
</evidence>
<feature type="compositionally biased region" description="Polar residues" evidence="12">
    <location>
        <begin position="1"/>
        <end position="10"/>
    </location>
</feature>
<dbReference type="InterPro" id="IPR029034">
    <property type="entry name" value="Cystine-knot_cytokine"/>
</dbReference>
<dbReference type="PROSITE" id="PS51362">
    <property type="entry name" value="TGF_BETA_2"/>
    <property type="match status" value="1"/>
</dbReference>
<reference evidence="14" key="3">
    <citation type="submission" date="2025-09" db="UniProtKB">
        <authorList>
            <consortium name="Ensembl"/>
        </authorList>
    </citation>
    <scope>IDENTIFICATION</scope>
    <source>
        <strain evidence="14">Glennie</strain>
    </source>
</reference>
<sequence length="157" mass="18006">MLHSNPSKEQSGLGGSPLLRAAENSQRARGARLFREKFKRHRRHKKEEAVSGASGRCRRVNFHVDFGQVGWSKWVIYPKQYNAYRCEGVCPNPLGEEFKPTNHAYIQSMLKYYHPNLVPNTCCTPVKTRPMSMLYLEGDQVLLGHHEDMIVEECGCQ</sequence>
<accession>A0A6I8N7M6</accession>
<evidence type="ECO:0000313" key="15">
    <source>
        <dbReference type="Proteomes" id="UP000002279"/>
    </source>
</evidence>
<dbReference type="Proteomes" id="UP000002279">
    <property type="component" value="Chromosome 3"/>
</dbReference>
<feature type="region of interest" description="Disordered" evidence="12">
    <location>
        <begin position="1"/>
        <end position="28"/>
    </location>
</feature>
<evidence type="ECO:0000256" key="6">
    <source>
        <dbReference type="ARBA" id="ARBA00022729"/>
    </source>
</evidence>
<protein>
    <recommendedName>
        <fullName evidence="13">TGF-beta family profile domain-containing protein</fullName>
    </recommendedName>
</protein>
<dbReference type="PANTHER" id="PTHR11848">
    <property type="entry name" value="TGF-BETA FAMILY"/>
    <property type="match status" value="1"/>
</dbReference>
<dbReference type="FunFam" id="2.10.90.10:FF:000026">
    <property type="entry name" value="Nodal homolog 3-A"/>
    <property type="match status" value="1"/>
</dbReference>
<keyword evidence="15" id="KW-1185">Reference proteome</keyword>
<reference evidence="14 15" key="1">
    <citation type="journal article" date="2008" name="Nature">
        <title>Genome analysis of the platypus reveals unique signatures of evolution.</title>
        <authorList>
            <person name="Warren W.C."/>
            <person name="Hillier L.W."/>
            <person name="Marshall Graves J.A."/>
            <person name="Birney E."/>
            <person name="Ponting C.P."/>
            <person name="Grutzner F."/>
            <person name="Belov K."/>
            <person name="Miller W."/>
            <person name="Clarke L."/>
            <person name="Chinwalla A.T."/>
            <person name="Yang S.P."/>
            <person name="Heger A."/>
            <person name="Locke D.P."/>
            <person name="Miethke P."/>
            <person name="Waters P.D."/>
            <person name="Veyrunes F."/>
            <person name="Fulton L."/>
            <person name="Fulton B."/>
            <person name="Graves T."/>
            <person name="Wallis J."/>
            <person name="Puente X.S."/>
            <person name="Lopez-Otin C."/>
            <person name="Ordonez G.R."/>
            <person name="Eichler E.E."/>
            <person name="Chen L."/>
            <person name="Cheng Z."/>
            <person name="Deakin J.E."/>
            <person name="Alsop A."/>
            <person name="Thompson K."/>
            <person name="Kirby P."/>
            <person name="Papenfuss A.T."/>
            <person name="Wakefield M.J."/>
            <person name="Olender T."/>
            <person name="Lancet D."/>
            <person name="Huttley G.A."/>
            <person name="Smit A.F."/>
            <person name="Pask A."/>
            <person name="Temple-Smith P."/>
            <person name="Batzer M.A."/>
            <person name="Walker J.A."/>
            <person name="Konkel M.K."/>
            <person name="Harris R.S."/>
            <person name="Whittington C.M."/>
            <person name="Wong E.S."/>
            <person name="Gemmell N.J."/>
            <person name="Buschiazzo E."/>
            <person name="Vargas Jentzsch I.M."/>
            <person name="Merkel A."/>
            <person name="Schmitz J."/>
            <person name="Zemann A."/>
            <person name="Churakov G."/>
            <person name="Kriegs J.O."/>
            <person name="Brosius J."/>
            <person name="Murchison E.P."/>
            <person name="Sachidanandam R."/>
            <person name="Smith C."/>
            <person name="Hannon G.J."/>
            <person name="Tsend-Ayush E."/>
            <person name="McMillan D."/>
            <person name="Attenborough R."/>
            <person name="Rens W."/>
            <person name="Ferguson-Smith M."/>
            <person name="Lefevre C.M."/>
            <person name="Sharp J.A."/>
            <person name="Nicholas K.R."/>
            <person name="Ray D.A."/>
            <person name="Kube M."/>
            <person name="Reinhardt R."/>
            <person name="Pringle T.H."/>
            <person name="Taylor J."/>
            <person name="Jones R.C."/>
            <person name="Nixon B."/>
            <person name="Dacheux J.L."/>
            <person name="Niwa H."/>
            <person name="Sekita Y."/>
            <person name="Huang X."/>
            <person name="Stark A."/>
            <person name="Kheradpour P."/>
            <person name="Kellis M."/>
            <person name="Flicek P."/>
            <person name="Chen Y."/>
            <person name="Webber C."/>
            <person name="Hardison R."/>
            <person name="Nelson J."/>
            <person name="Hallsworth-Pepin K."/>
            <person name="Delehaunty K."/>
            <person name="Markovic C."/>
            <person name="Minx P."/>
            <person name="Feng Y."/>
            <person name="Kremitzki C."/>
            <person name="Mitreva M."/>
            <person name="Glasscock J."/>
            <person name="Wylie T."/>
            <person name="Wohldmann P."/>
            <person name="Thiru P."/>
            <person name="Nhan M.N."/>
            <person name="Pohl C.S."/>
            <person name="Smith S.M."/>
            <person name="Hou S."/>
            <person name="Nefedov M."/>
            <person name="de Jong P.J."/>
            <person name="Renfree M.B."/>
            <person name="Mardis E.R."/>
            <person name="Wilson R.K."/>
        </authorList>
    </citation>
    <scope>NUCLEOTIDE SEQUENCE [LARGE SCALE GENOMIC DNA]</scope>
    <source>
        <strain evidence="14 15">Glennie</strain>
    </source>
</reference>
<evidence type="ECO:0000256" key="2">
    <source>
        <dbReference type="ARBA" id="ARBA00006656"/>
    </source>
</evidence>
<dbReference type="GO" id="GO:0001704">
    <property type="term" value="P:formation of primary germ layer"/>
    <property type="evidence" value="ECO:0007669"/>
    <property type="project" value="UniProtKB-ARBA"/>
</dbReference>
<name>A0A6I8N7M6_ORNAN</name>
<evidence type="ECO:0000256" key="10">
    <source>
        <dbReference type="ARBA" id="ARBA00057441"/>
    </source>
</evidence>
<keyword evidence="5" id="KW-0165">Cleavage on pair of basic residues</keyword>
<evidence type="ECO:0000256" key="3">
    <source>
        <dbReference type="ARBA" id="ARBA00022473"/>
    </source>
</evidence>
<dbReference type="GO" id="GO:0048382">
    <property type="term" value="P:mesendoderm development"/>
    <property type="evidence" value="ECO:0007669"/>
    <property type="project" value="UniProtKB-ARBA"/>
</dbReference>
<dbReference type="GO" id="GO:0045766">
    <property type="term" value="P:positive regulation of angiogenesis"/>
    <property type="evidence" value="ECO:0007669"/>
    <property type="project" value="UniProtKB-ARBA"/>
</dbReference>
<dbReference type="GO" id="GO:0008083">
    <property type="term" value="F:growth factor activity"/>
    <property type="evidence" value="ECO:0007669"/>
    <property type="project" value="UniProtKB-KW"/>
</dbReference>
<evidence type="ECO:0000256" key="7">
    <source>
        <dbReference type="ARBA" id="ARBA00023030"/>
    </source>
</evidence>
<dbReference type="PANTHER" id="PTHR11848:SF159">
    <property type="entry name" value="NODAL HOMOLOG"/>
    <property type="match status" value="1"/>
</dbReference>
<comment type="function">
    <text evidence="10">Essential for mesoderm formation and axial patterning during embryonic development.</text>
</comment>
<dbReference type="Ensembl" id="ENSOANT00000072528.1">
    <property type="protein sequence ID" value="ENSOANP00000037002.1"/>
    <property type="gene ID" value="ENSOANG00000044417.1"/>
</dbReference>
<dbReference type="CDD" id="cd13759">
    <property type="entry name" value="TGF_beta_NODAL"/>
    <property type="match status" value="1"/>
</dbReference>
<evidence type="ECO:0000256" key="8">
    <source>
        <dbReference type="ARBA" id="ARBA00023157"/>
    </source>
</evidence>
<dbReference type="SUPFAM" id="SSF57501">
    <property type="entry name" value="Cystine-knot cytokines"/>
    <property type="match status" value="1"/>
</dbReference>
<dbReference type="GeneTree" id="ENSGT00940000160223"/>
<evidence type="ECO:0000256" key="12">
    <source>
        <dbReference type="SAM" id="MobiDB-lite"/>
    </source>
</evidence>
<keyword evidence="4" id="KW-0964">Secreted</keyword>
<keyword evidence="7 11" id="KW-0339">Growth factor</keyword>
<dbReference type="AlphaFoldDB" id="A0A6I8N7M6"/>
<dbReference type="PROSITE" id="PS00250">
    <property type="entry name" value="TGF_BETA_1"/>
    <property type="match status" value="1"/>
</dbReference>
<dbReference type="GO" id="GO:0005576">
    <property type="term" value="C:extracellular region"/>
    <property type="evidence" value="ECO:0007669"/>
    <property type="project" value="UniProtKB-SubCell"/>
</dbReference>
<dbReference type="SMART" id="SM00204">
    <property type="entry name" value="TGFB"/>
    <property type="match status" value="1"/>
</dbReference>
<keyword evidence="3" id="KW-0217">Developmental protein</keyword>
<keyword evidence="8" id="KW-1015">Disulfide bond</keyword>
<dbReference type="Pfam" id="PF00019">
    <property type="entry name" value="TGF_beta"/>
    <property type="match status" value="1"/>
</dbReference>
<comment type="similarity">
    <text evidence="2 11">Belongs to the TGF-beta family.</text>
</comment>
<evidence type="ECO:0000313" key="14">
    <source>
        <dbReference type="Ensembl" id="ENSOANP00000037002.1"/>
    </source>
</evidence>
<dbReference type="GO" id="GO:2000242">
    <property type="term" value="P:negative regulation of reproductive process"/>
    <property type="evidence" value="ECO:0007669"/>
    <property type="project" value="UniProtKB-ARBA"/>
</dbReference>
<dbReference type="InterPro" id="IPR017948">
    <property type="entry name" value="TGFb_CS"/>
</dbReference>
<comment type="subcellular location">
    <subcellularLocation>
        <location evidence="1">Secreted</location>
    </subcellularLocation>
</comment>
<dbReference type="InParanoid" id="A0A6I8N7M6"/>
<evidence type="ECO:0000256" key="5">
    <source>
        <dbReference type="ARBA" id="ARBA00022685"/>
    </source>
</evidence>
<evidence type="ECO:0000256" key="11">
    <source>
        <dbReference type="RuleBase" id="RU000354"/>
    </source>
</evidence>
<dbReference type="InterPro" id="IPR015615">
    <property type="entry name" value="TGF-beta-rel"/>
</dbReference>
<dbReference type="InterPro" id="IPR001839">
    <property type="entry name" value="TGF-b_C"/>
</dbReference>
<organism evidence="14 15">
    <name type="scientific">Ornithorhynchus anatinus</name>
    <name type="common">Duckbill platypus</name>
    <dbReference type="NCBI Taxonomy" id="9258"/>
    <lineage>
        <taxon>Eukaryota</taxon>
        <taxon>Metazoa</taxon>
        <taxon>Chordata</taxon>
        <taxon>Craniata</taxon>
        <taxon>Vertebrata</taxon>
        <taxon>Euteleostomi</taxon>
        <taxon>Mammalia</taxon>
        <taxon>Monotremata</taxon>
        <taxon>Ornithorhynchidae</taxon>
        <taxon>Ornithorhynchus</taxon>
    </lineage>
</organism>
<dbReference type="GO" id="GO:0038092">
    <property type="term" value="P:nodal signaling pathway"/>
    <property type="evidence" value="ECO:0007669"/>
    <property type="project" value="UniProtKB-ARBA"/>
</dbReference>
<reference evidence="14" key="2">
    <citation type="submission" date="2025-08" db="UniProtKB">
        <authorList>
            <consortium name="Ensembl"/>
        </authorList>
    </citation>
    <scope>IDENTIFICATION</scope>
    <source>
        <strain evidence="14">Glennie</strain>
    </source>
</reference>